<feature type="chain" id="PRO_5025456019" description="Protein kinase domain-containing protein" evidence="16">
    <location>
        <begin position="20"/>
        <end position="899"/>
    </location>
</feature>
<dbReference type="SUPFAM" id="SSF56112">
    <property type="entry name" value="Protein kinase-like (PK-like)"/>
    <property type="match status" value="1"/>
</dbReference>
<comment type="caution">
    <text evidence="18">The sequence shown here is derived from an EMBL/GenBank/DDBJ whole genome shotgun (WGS) entry which is preliminary data.</text>
</comment>
<protein>
    <recommendedName>
        <fullName evidence="17">Protein kinase domain-containing protein</fullName>
    </recommendedName>
</protein>
<dbReference type="InterPro" id="IPR025287">
    <property type="entry name" value="WAK_GUB"/>
</dbReference>
<evidence type="ECO:0000256" key="8">
    <source>
        <dbReference type="ARBA" id="ARBA00022777"/>
    </source>
</evidence>
<comment type="subcellular location">
    <subcellularLocation>
        <location evidence="1">Membrane</location>
        <topology evidence="1">Single-pass type I membrane protein</topology>
    </subcellularLocation>
</comment>
<keyword evidence="9" id="KW-0067">ATP-binding</keyword>
<evidence type="ECO:0000256" key="16">
    <source>
        <dbReference type="SAM" id="SignalP"/>
    </source>
</evidence>
<keyword evidence="11" id="KW-0472">Membrane</keyword>
<dbReference type="GO" id="GO:0007166">
    <property type="term" value="P:cell surface receptor signaling pathway"/>
    <property type="evidence" value="ECO:0007669"/>
    <property type="project" value="InterPro"/>
</dbReference>
<dbReference type="PANTHER" id="PTHR27005">
    <property type="entry name" value="WALL-ASSOCIATED RECEPTOR KINASE-LIKE 21"/>
    <property type="match status" value="1"/>
</dbReference>
<evidence type="ECO:0000259" key="17">
    <source>
        <dbReference type="PROSITE" id="PS50011"/>
    </source>
</evidence>
<sequence length="899" mass="100455">MFSLFGFYLILLLSPISEAAEAICGEEVCGNVTIPYPFGIKRNCYPHPSFRVSCQENKPFININGINLELLSSFFENTVNVNYPVTYVNCDRKLGITGADVDLAGSPFFLPGYYNYFGSAGCGNWATISTNRGDSVVGCMQPVCGSDGGGGFYTEIVGTFTSYSVSTRNMNGSERRSCATAFMYCSAYFDAVYPLPVEINSATTHVPATLQWDSTSCGDNGCEVGRPDIINENSCGDVNFEYPFGVRSRKHSKSRFEVMCNETADGEHTPFININGIDQQILEFSFFHGTVVVNHSITYFNCRRNNNNGMSLNLKGTPFYYSDIHTIFWSPGCGNLVTVFDETKRNHIGGCSQPSCRIRKETSSTTGCRVVIPRGLNSFFANMTDAVNSSDLRSKRSCGFASPVYSDLYYNLTESSEDIDTSDWTYVSTSLQWGTPKRGSCRVNQGSDTSCSSDGQYCWNSLNSTHLCVCAVERVNGQETFCEGKECGEHRWCYILCLNTPDNYCLSPKPSNRTTRNFKIIIIGCTTSVGSIALLIATWQMHKFWKKKARREAETELFSSKEMEKATDYYNKNRILGQGGQGTVYKGMLTDGSIVAVKKSKMLDGRSSKFDENKVEQFINEVMILSQINHRNVVKLLGCCLEAEVPLLVYEFNGTLYDLIHYQTEEFPLTWDMRLRIAIEIANALFYLHSAASVSIYHRDIKSSNILLDDKYRAKVSDFGTSRSIALEQTHLTTRVQGTFGYMDPEYFRSSQFTEKSDVYSFGVVLVELLTGQKPVISDQSDEVRSLISHFLMSMQENSLHDIVDSTIVNDSPEKEIIAMAKLARRCLNLNGKKRPTMKQVAMELELIKSSKAGNEIEESGDEESEADDIIESWNANLSWFTSISITTDSTTLPLNATF</sequence>
<dbReference type="PROSITE" id="PS00108">
    <property type="entry name" value="PROTEIN_KINASE_ST"/>
    <property type="match status" value="1"/>
</dbReference>
<dbReference type="FunFam" id="1.10.510.10:FF:000084">
    <property type="entry name" value="Wall-associated receptor kinase 2"/>
    <property type="match status" value="1"/>
</dbReference>
<dbReference type="Gene3D" id="3.30.200.20">
    <property type="entry name" value="Phosphorylase Kinase, domain 1"/>
    <property type="match status" value="1"/>
</dbReference>
<keyword evidence="19" id="KW-1185">Reference proteome</keyword>
<evidence type="ECO:0000256" key="11">
    <source>
        <dbReference type="ARBA" id="ARBA00023136"/>
    </source>
</evidence>
<comment type="catalytic activity">
    <reaction evidence="14">
        <text>L-seryl-[protein] + ATP = O-phospho-L-seryl-[protein] + ADP + H(+)</text>
        <dbReference type="Rhea" id="RHEA:17989"/>
        <dbReference type="Rhea" id="RHEA-COMP:9863"/>
        <dbReference type="Rhea" id="RHEA-COMP:11604"/>
        <dbReference type="ChEBI" id="CHEBI:15378"/>
        <dbReference type="ChEBI" id="CHEBI:29999"/>
        <dbReference type="ChEBI" id="CHEBI:30616"/>
        <dbReference type="ChEBI" id="CHEBI:83421"/>
        <dbReference type="ChEBI" id="CHEBI:456216"/>
    </reaction>
</comment>
<dbReference type="Pfam" id="PF13947">
    <property type="entry name" value="GUB_WAK_bind"/>
    <property type="match status" value="1"/>
</dbReference>
<keyword evidence="3" id="KW-0597">Phosphoprotein</keyword>
<dbReference type="InterPro" id="IPR008271">
    <property type="entry name" value="Ser/Thr_kinase_AS"/>
</dbReference>
<proteinExistence type="predicted"/>
<dbReference type="CDD" id="cd14066">
    <property type="entry name" value="STKc_IRAK"/>
    <property type="match status" value="1"/>
</dbReference>
<dbReference type="EMBL" id="VEPZ02001205">
    <property type="protein sequence ID" value="KAE8687375.1"/>
    <property type="molecule type" value="Genomic_DNA"/>
</dbReference>
<name>A0A6A2Z8E2_HIBSY</name>
<dbReference type="InterPro" id="IPR011009">
    <property type="entry name" value="Kinase-like_dom_sf"/>
</dbReference>
<dbReference type="Pfam" id="PF00069">
    <property type="entry name" value="Pkinase"/>
    <property type="match status" value="1"/>
</dbReference>
<dbReference type="GO" id="GO:0004674">
    <property type="term" value="F:protein serine/threonine kinase activity"/>
    <property type="evidence" value="ECO:0007669"/>
    <property type="project" value="UniProtKB-KW"/>
</dbReference>
<organism evidence="18 19">
    <name type="scientific">Hibiscus syriacus</name>
    <name type="common">Rose of Sharon</name>
    <dbReference type="NCBI Taxonomy" id="106335"/>
    <lineage>
        <taxon>Eukaryota</taxon>
        <taxon>Viridiplantae</taxon>
        <taxon>Streptophyta</taxon>
        <taxon>Embryophyta</taxon>
        <taxon>Tracheophyta</taxon>
        <taxon>Spermatophyta</taxon>
        <taxon>Magnoliopsida</taxon>
        <taxon>eudicotyledons</taxon>
        <taxon>Gunneridae</taxon>
        <taxon>Pentapetalae</taxon>
        <taxon>rosids</taxon>
        <taxon>malvids</taxon>
        <taxon>Malvales</taxon>
        <taxon>Malvaceae</taxon>
        <taxon>Malvoideae</taxon>
        <taxon>Hibiscus</taxon>
    </lineage>
</organism>
<keyword evidence="4" id="KW-0808">Transferase</keyword>
<dbReference type="PROSITE" id="PS50011">
    <property type="entry name" value="PROTEIN_KINASE_DOM"/>
    <property type="match status" value="1"/>
</dbReference>
<evidence type="ECO:0000313" key="18">
    <source>
        <dbReference type="EMBL" id="KAE8687375.1"/>
    </source>
</evidence>
<evidence type="ECO:0000256" key="4">
    <source>
        <dbReference type="ARBA" id="ARBA00022679"/>
    </source>
</evidence>
<evidence type="ECO:0000313" key="19">
    <source>
        <dbReference type="Proteomes" id="UP000436088"/>
    </source>
</evidence>
<evidence type="ECO:0000256" key="6">
    <source>
        <dbReference type="ARBA" id="ARBA00022729"/>
    </source>
</evidence>
<evidence type="ECO:0000256" key="15">
    <source>
        <dbReference type="ARBA" id="ARBA00047951"/>
    </source>
</evidence>
<keyword evidence="12" id="KW-1015">Disulfide bond</keyword>
<dbReference type="GO" id="GO:0005886">
    <property type="term" value="C:plasma membrane"/>
    <property type="evidence" value="ECO:0007669"/>
    <property type="project" value="TreeGrafter"/>
</dbReference>
<gene>
    <name evidence="18" type="ORF">F3Y22_tig00111022pilonHSYRG00614</name>
</gene>
<feature type="signal peptide" evidence="16">
    <location>
        <begin position="1"/>
        <end position="19"/>
    </location>
</feature>
<evidence type="ECO:0000256" key="1">
    <source>
        <dbReference type="ARBA" id="ARBA00004479"/>
    </source>
</evidence>
<dbReference type="AlphaFoldDB" id="A0A6A2Z8E2"/>
<keyword evidence="2" id="KW-0723">Serine/threonine-protein kinase</keyword>
<comment type="catalytic activity">
    <reaction evidence="15">
        <text>L-threonyl-[protein] + ATP = O-phospho-L-threonyl-[protein] + ADP + H(+)</text>
        <dbReference type="Rhea" id="RHEA:46608"/>
        <dbReference type="Rhea" id="RHEA-COMP:11060"/>
        <dbReference type="Rhea" id="RHEA-COMP:11605"/>
        <dbReference type="ChEBI" id="CHEBI:15378"/>
        <dbReference type="ChEBI" id="CHEBI:30013"/>
        <dbReference type="ChEBI" id="CHEBI:30616"/>
        <dbReference type="ChEBI" id="CHEBI:61977"/>
        <dbReference type="ChEBI" id="CHEBI:456216"/>
    </reaction>
</comment>
<evidence type="ECO:0000256" key="3">
    <source>
        <dbReference type="ARBA" id="ARBA00022553"/>
    </source>
</evidence>
<keyword evidence="8" id="KW-0418">Kinase</keyword>
<accession>A0A6A2Z8E2</accession>
<dbReference type="InterPro" id="IPR000719">
    <property type="entry name" value="Prot_kinase_dom"/>
</dbReference>
<dbReference type="SMART" id="SM00220">
    <property type="entry name" value="S_TKc"/>
    <property type="match status" value="1"/>
</dbReference>
<dbReference type="PANTHER" id="PTHR27005:SF432">
    <property type="entry name" value="WALL-ASSOCIATED RECEPTOR KINASE-LIKE 6"/>
    <property type="match status" value="1"/>
</dbReference>
<reference evidence="18" key="1">
    <citation type="submission" date="2019-09" db="EMBL/GenBank/DDBJ databases">
        <title>Draft genome information of white flower Hibiscus syriacus.</title>
        <authorList>
            <person name="Kim Y.-M."/>
        </authorList>
    </citation>
    <scope>NUCLEOTIDE SEQUENCE [LARGE SCALE GENOMIC DNA]</scope>
    <source>
        <strain evidence="18">YM2019G1</strain>
    </source>
</reference>
<dbReference type="Gene3D" id="1.10.510.10">
    <property type="entry name" value="Transferase(Phosphotransferase) domain 1"/>
    <property type="match status" value="1"/>
</dbReference>
<keyword evidence="10" id="KW-1133">Transmembrane helix</keyword>
<dbReference type="GO" id="GO:0030247">
    <property type="term" value="F:polysaccharide binding"/>
    <property type="evidence" value="ECO:0007669"/>
    <property type="project" value="InterPro"/>
</dbReference>
<evidence type="ECO:0000256" key="2">
    <source>
        <dbReference type="ARBA" id="ARBA00022527"/>
    </source>
</evidence>
<evidence type="ECO:0000256" key="7">
    <source>
        <dbReference type="ARBA" id="ARBA00022741"/>
    </source>
</evidence>
<dbReference type="GO" id="GO:0005524">
    <property type="term" value="F:ATP binding"/>
    <property type="evidence" value="ECO:0007669"/>
    <property type="project" value="UniProtKB-KW"/>
</dbReference>
<dbReference type="FunFam" id="3.30.200.20:FF:000043">
    <property type="entry name" value="Wall-associated receptor kinase 2"/>
    <property type="match status" value="1"/>
</dbReference>
<evidence type="ECO:0000256" key="12">
    <source>
        <dbReference type="ARBA" id="ARBA00023157"/>
    </source>
</evidence>
<dbReference type="Proteomes" id="UP000436088">
    <property type="component" value="Unassembled WGS sequence"/>
</dbReference>
<keyword evidence="13" id="KW-0325">Glycoprotein</keyword>
<keyword evidence="7" id="KW-0547">Nucleotide-binding</keyword>
<dbReference type="InterPro" id="IPR045274">
    <property type="entry name" value="WAK-like"/>
</dbReference>
<evidence type="ECO:0000256" key="10">
    <source>
        <dbReference type="ARBA" id="ARBA00022989"/>
    </source>
</evidence>
<keyword evidence="5" id="KW-0812">Transmembrane</keyword>
<keyword evidence="6 16" id="KW-0732">Signal</keyword>
<evidence type="ECO:0000256" key="9">
    <source>
        <dbReference type="ARBA" id="ARBA00022840"/>
    </source>
</evidence>
<evidence type="ECO:0000256" key="13">
    <source>
        <dbReference type="ARBA" id="ARBA00023180"/>
    </source>
</evidence>
<evidence type="ECO:0000256" key="5">
    <source>
        <dbReference type="ARBA" id="ARBA00022692"/>
    </source>
</evidence>
<evidence type="ECO:0000256" key="14">
    <source>
        <dbReference type="ARBA" id="ARBA00047558"/>
    </source>
</evidence>
<feature type="domain" description="Protein kinase" evidence="17">
    <location>
        <begin position="570"/>
        <end position="848"/>
    </location>
</feature>